<dbReference type="OrthoDB" id="9800901at2"/>
<dbReference type="STRING" id="441119.SAMN04488047_1394"/>
<evidence type="ECO:0000313" key="3">
    <source>
        <dbReference type="Proteomes" id="UP000199356"/>
    </source>
</evidence>
<accession>A0A1I5W249</accession>
<keyword evidence="3" id="KW-1185">Reference proteome</keyword>
<sequence length="144" mass="15948">MYCVDLDATAADSFQVSQERIHKLISVIARFLKAVDLDAWLGEPENDFDRIYGMARGRFALDHNEPVRPERLALLGGVSPSRMRAMISGDTVNLKRDDNKMIPITGALNWLEGRETFVPRSGGIKPSADQIDDEQPTAPGLLPV</sequence>
<dbReference type="AlphaFoldDB" id="A0A1I5W249"/>
<protein>
    <submittedName>
        <fullName evidence="2">Uncharacterized protein</fullName>
    </submittedName>
</protein>
<organism evidence="2 3">
    <name type="scientific">Tranquillimonas alkanivorans</name>
    <dbReference type="NCBI Taxonomy" id="441119"/>
    <lineage>
        <taxon>Bacteria</taxon>
        <taxon>Pseudomonadati</taxon>
        <taxon>Pseudomonadota</taxon>
        <taxon>Alphaproteobacteria</taxon>
        <taxon>Rhodobacterales</taxon>
        <taxon>Roseobacteraceae</taxon>
        <taxon>Tranquillimonas</taxon>
    </lineage>
</organism>
<dbReference type="RefSeq" id="WP_093425518.1">
    <property type="nucleotide sequence ID" value="NZ_FOXA01000039.1"/>
</dbReference>
<evidence type="ECO:0000313" key="2">
    <source>
        <dbReference type="EMBL" id="SFQ13743.1"/>
    </source>
</evidence>
<proteinExistence type="predicted"/>
<feature type="region of interest" description="Disordered" evidence="1">
    <location>
        <begin position="121"/>
        <end position="144"/>
    </location>
</feature>
<gene>
    <name evidence="2" type="ORF">SAMN04488047_1394</name>
</gene>
<dbReference type="Proteomes" id="UP000199356">
    <property type="component" value="Unassembled WGS sequence"/>
</dbReference>
<dbReference type="EMBL" id="FOXA01000039">
    <property type="protein sequence ID" value="SFQ13743.1"/>
    <property type="molecule type" value="Genomic_DNA"/>
</dbReference>
<name>A0A1I5W249_9RHOB</name>
<reference evidence="2 3" key="1">
    <citation type="submission" date="2016-10" db="EMBL/GenBank/DDBJ databases">
        <authorList>
            <person name="de Groot N.N."/>
        </authorList>
    </citation>
    <scope>NUCLEOTIDE SEQUENCE [LARGE SCALE GENOMIC DNA]</scope>
    <source>
        <strain evidence="2 3">DSM 19547</strain>
    </source>
</reference>
<evidence type="ECO:0000256" key="1">
    <source>
        <dbReference type="SAM" id="MobiDB-lite"/>
    </source>
</evidence>